<keyword evidence="1 5" id="KW-0479">Metal-binding</keyword>
<feature type="compositionally biased region" description="Acidic residues" evidence="6">
    <location>
        <begin position="1"/>
        <end position="12"/>
    </location>
</feature>
<evidence type="ECO:0000256" key="3">
    <source>
        <dbReference type="ARBA" id="ARBA00022833"/>
    </source>
</evidence>
<dbReference type="InterPro" id="IPR000571">
    <property type="entry name" value="Znf_CCCH"/>
</dbReference>
<dbReference type="GO" id="GO:0003729">
    <property type="term" value="F:mRNA binding"/>
    <property type="evidence" value="ECO:0007669"/>
    <property type="project" value="TreeGrafter"/>
</dbReference>
<dbReference type="SMART" id="SM00356">
    <property type="entry name" value="ZnF_C3H1"/>
    <property type="match status" value="7"/>
</dbReference>
<organism evidence="8 9">
    <name type="scientific">Miscanthus lutarioriparius</name>
    <dbReference type="NCBI Taxonomy" id="422564"/>
    <lineage>
        <taxon>Eukaryota</taxon>
        <taxon>Viridiplantae</taxon>
        <taxon>Streptophyta</taxon>
        <taxon>Embryophyta</taxon>
        <taxon>Tracheophyta</taxon>
        <taxon>Spermatophyta</taxon>
        <taxon>Magnoliopsida</taxon>
        <taxon>Liliopsida</taxon>
        <taxon>Poales</taxon>
        <taxon>Poaceae</taxon>
        <taxon>PACMAD clade</taxon>
        <taxon>Panicoideae</taxon>
        <taxon>Andropogonodae</taxon>
        <taxon>Andropogoneae</taxon>
        <taxon>Saccharinae</taxon>
        <taxon>Miscanthus</taxon>
    </lineage>
</organism>
<evidence type="ECO:0000256" key="5">
    <source>
        <dbReference type="PROSITE-ProRule" id="PRU00723"/>
    </source>
</evidence>
<evidence type="ECO:0000256" key="4">
    <source>
        <dbReference type="ARBA" id="ARBA00023125"/>
    </source>
</evidence>
<feature type="region of interest" description="Disordered" evidence="6">
    <location>
        <begin position="351"/>
        <end position="373"/>
    </location>
</feature>
<feature type="compositionally biased region" description="Basic and acidic residues" evidence="6">
    <location>
        <begin position="846"/>
        <end position="873"/>
    </location>
</feature>
<protein>
    <recommendedName>
        <fullName evidence="7">C3H1-type domain-containing protein</fullName>
    </recommendedName>
</protein>
<feature type="region of interest" description="Disordered" evidence="6">
    <location>
        <begin position="742"/>
        <end position="816"/>
    </location>
</feature>
<feature type="domain" description="C3H1-type" evidence="7">
    <location>
        <begin position="1329"/>
        <end position="1357"/>
    </location>
</feature>
<feature type="region of interest" description="Disordered" evidence="6">
    <location>
        <begin position="1288"/>
        <end position="1328"/>
    </location>
</feature>
<feature type="region of interest" description="Disordered" evidence="6">
    <location>
        <begin position="511"/>
        <end position="535"/>
    </location>
</feature>
<evidence type="ECO:0000313" key="9">
    <source>
        <dbReference type="Proteomes" id="UP000604825"/>
    </source>
</evidence>
<keyword evidence="4" id="KW-0238">DNA-binding</keyword>
<evidence type="ECO:0000313" key="8">
    <source>
        <dbReference type="EMBL" id="CAD6214065.1"/>
    </source>
</evidence>
<dbReference type="InterPro" id="IPR036855">
    <property type="entry name" value="Znf_CCCH_sf"/>
</dbReference>
<feature type="zinc finger region" description="C3H1-type" evidence="5">
    <location>
        <begin position="1361"/>
        <end position="1389"/>
    </location>
</feature>
<dbReference type="Gene3D" id="2.30.30.1190">
    <property type="match status" value="3"/>
</dbReference>
<feature type="zinc finger region" description="C3H1-type" evidence="5">
    <location>
        <begin position="1069"/>
        <end position="1097"/>
    </location>
</feature>
<gene>
    <name evidence="8" type="ORF">NCGR_LOCUS9534</name>
</gene>
<evidence type="ECO:0000256" key="6">
    <source>
        <dbReference type="SAM" id="MobiDB-lite"/>
    </source>
</evidence>
<name>A0A811N346_9POAL</name>
<feature type="compositionally biased region" description="Polar residues" evidence="6">
    <location>
        <begin position="362"/>
        <end position="373"/>
    </location>
</feature>
<feature type="region of interest" description="Disordered" evidence="6">
    <location>
        <begin position="1110"/>
        <end position="1134"/>
    </location>
</feature>
<feature type="compositionally biased region" description="Polar residues" evidence="6">
    <location>
        <begin position="1314"/>
        <end position="1325"/>
    </location>
</feature>
<feature type="compositionally biased region" description="Basic and acidic residues" evidence="6">
    <location>
        <begin position="627"/>
        <end position="650"/>
    </location>
</feature>
<dbReference type="SUPFAM" id="SSF90229">
    <property type="entry name" value="CCCH zinc finger"/>
    <property type="match status" value="4"/>
</dbReference>
<sequence length="1438" mass="157452">MAGVEDEDEDEFKDALAAADPQPCSPKPPPSPSPLLAAAVAGSGAGAGEEELGLVPAEEGWNTAKDSREKEGLAVDGRSANRNCFPTRGQEEGEHCSGDELGAAMAQDQEVVEEEQGAIEDCAAVVEDESNYSTVDQCAGDETRAVKDSNDVEVNERVINQECAGGILDAAEDGVFVGLQEEENVVVEEQGVDVISVEDQHELVEQWPGDQLTTTTDGNVAQDQEVVVEHEGATKWYTALEAIEQCSDGGSKPVKNGDIVEEEKGVEEEGVVGLLLDAANDGAPVESQGIKRWWWSKKGQLSVKDGDIVEEEKGVEEEGAVGLLLDAAKDADPVESQEDDDLVVAEQNEDVISSQDQHKVVEQSTGDQLRTGTDDNAVQDQEVVELEGETECYTAVEAVEQCTNHGLTAAKDGNVVEEKEKAVEQEVSDGVMDAAKDCVTVEPQEENVVVAEHGEDGISVQDQHKVVEQCTSGQPGTTMDDNASEGQGVVEQEGAIFYMDATTDDIAVEDQEKEMKESDGDESRATRDENSVEAKDKVVDQEDVVDLVVDEYGVIKDGSGAELLENNVVAVEQGEDGISLSDEDNMVELYTSDQLRSILDDHAAENQKAVEQEGDIVERVVTTNRIAGEDQEKEVEQSAGDESRSTKDENGLEDNENLDPEDVINIQGVINDDSCVEAQEEGVVVAEQGGDAMSAGDEGNAVKQCTNDKLRATMEDNAAEFQELVEQEGAIFEKGMTAGGITVEDQDKEAEQSSGDESSVTEGENAVEDNKKVDQEDAINRQGTAKEDSGVEPQEEENVVDPDQGVDGLSVLDEGNVVAQCTSDQLRTTMEDNAAELQELVEQEGDESRATKGENAVEDKKVYQEDAIDKQGAAKDCSGVESQEENMVVPDQGMDGLSVLDEGNVVPQCTSDQLRTTTDNNAAVDPEVLEQEGVGSVLGAAKVGIAVEESREEDIMVAEQVEDGVFVQDQDEAVEQRTSDQLRTITDNNAVEDQEVHREKIVLSEGYPQRPGKLNCRFYMSTGSCSYGSSCHFNHPRLKAKLEVSSFPSEQRNHEVEFLELNRVGLPIREGARKCTYYMRNGTCRYGKKCCYNHPEQVLDVQLHTATGWDDTNLQSSPHSKKSPEHGTMDDISSGSEILPPNILWMLLPPQNVPPCTEEKEMRIKKDPDWASASGDSDGCCSADSSDGPLCKQEHGDYPERPECPFLLRFGNCRFGSSCQYYHPKDKFSSTYHPEDKFQSRYHPKKEPALSGELMVYPDRPGEPECPFDVKTGSCKFGANCKFHHPKDINPSMQGPASPKRSVAANEHHPAARTTLQDQMYQQQKYPERPGQPDCRYYMQFGKCKFESACIFNHPKELSSGWHPAECPFYMKTGTCQFGSACEFYHPKDRCPSRGQQEQAIYPERPGELECPHYMKHGYCKFQMNCKFHHPRDRLPKK</sequence>
<proteinExistence type="predicted"/>
<dbReference type="Pfam" id="PF00642">
    <property type="entry name" value="zf-CCCH"/>
    <property type="match status" value="7"/>
</dbReference>
<dbReference type="OrthoDB" id="1914176at2759"/>
<feature type="zinc finger region" description="C3H1-type" evidence="5">
    <location>
        <begin position="1329"/>
        <end position="1357"/>
    </location>
</feature>
<dbReference type="PROSITE" id="PS50103">
    <property type="entry name" value="ZF_C3H1"/>
    <property type="match status" value="7"/>
</dbReference>
<dbReference type="PANTHER" id="PTHR12506">
    <property type="entry name" value="PROTEIN PHOSPHATASE RELATED"/>
    <property type="match status" value="1"/>
</dbReference>
<evidence type="ECO:0000256" key="1">
    <source>
        <dbReference type="ARBA" id="ARBA00022723"/>
    </source>
</evidence>
<feature type="region of interest" description="Disordered" evidence="6">
    <location>
        <begin position="624"/>
        <end position="662"/>
    </location>
</feature>
<dbReference type="InterPro" id="IPR050974">
    <property type="entry name" value="Plant_ZF_CCCH"/>
</dbReference>
<evidence type="ECO:0000256" key="2">
    <source>
        <dbReference type="ARBA" id="ARBA00022771"/>
    </source>
</evidence>
<feature type="domain" description="C3H1-type" evidence="7">
    <location>
        <begin position="1361"/>
        <end position="1389"/>
    </location>
</feature>
<feature type="compositionally biased region" description="Pro residues" evidence="6">
    <location>
        <begin position="23"/>
        <end position="33"/>
    </location>
</feature>
<feature type="compositionally biased region" description="Basic and acidic residues" evidence="6">
    <location>
        <begin position="768"/>
        <end position="789"/>
    </location>
</feature>
<dbReference type="PANTHER" id="PTHR12506:SF50">
    <property type="entry name" value="ZINC FINGER CCCH DOMAIN-CONTAINING PROTEIN 26"/>
    <property type="match status" value="1"/>
</dbReference>
<reference evidence="8" key="1">
    <citation type="submission" date="2020-10" db="EMBL/GenBank/DDBJ databases">
        <authorList>
            <person name="Han B."/>
            <person name="Lu T."/>
            <person name="Zhao Q."/>
            <person name="Huang X."/>
            <person name="Zhao Y."/>
        </authorList>
    </citation>
    <scope>NUCLEOTIDE SEQUENCE</scope>
</reference>
<feature type="compositionally biased region" description="Basic and acidic residues" evidence="6">
    <location>
        <begin position="513"/>
        <end position="535"/>
    </location>
</feature>
<dbReference type="EMBL" id="CAJGYO010000002">
    <property type="protein sequence ID" value="CAD6214065.1"/>
    <property type="molecule type" value="Genomic_DNA"/>
</dbReference>
<evidence type="ECO:0000259" key="7">
    <source>
        <dbReference type="PROSITE" id="PS50103"/>
    </source>
</evidence>
<feature type="compositionally biased region" description="Polar residues" evidence="6">
    <location>
        <begin position="752"/>
        <end position="762"/>
    </location>
</feature>
<keyword evidence="2 5" id="KW-0863">Zinc-finger</keyword>
<feature type="region of interest" description="Disordered" evidence="6">
    <location>
        <begin position="841"/>
        <end position="884"/>
    </location>
</feature>
<dbReference type="GO" id="GO:0003677">
    <property type="term" value="F:DNA binding"/>
    <property type="evidence" value="ECO:0007669"/>
    <property type="project" value="UniProtKB-KW"/>
</dbReference>
<accession>A0A811N346</accession>
<keyword evidence="9" id="KW-1185">Reference proteome</keyword>
<feature type="zinc finger region" description="C3H1-type" evidence="5">
    <location>
        <begin position="1405"/>
        <end position="1433"/>
    </location>
</feature>
<feature type="domain" description="C3H1-type" evidence="7">
    <location>
        <begin position="1260"/>
        <end position="1288"/>
    </location>
</feature>
<feature type="domain" description="C3H1-type" evidence="7">
    <location>
        <begin position="1069"/>
        <end position="1097"/>
    </location>
</feature>
<feature type="zinc finger region" description="C3H1-type" evidence="5">
    <location>
        <begin position="1010"/>
        <end position="1038"/>
    </location>
</feature>
<keyword evidence="3 5" id="KW-0862">Zinc</keyword>
<feature type="domain" description="C3H1-type" evidence="7">
    <location>
        <begin position="1010"/>
        <end position="1038"/>
    </location>
</feature>
<feature type="zinc finger region" description="C3H1-type" evidence="5">
    <location>
        <begin position="1260"/>
        <end position="1288"/>
    </location>
</feature>
<feature type="zinc finger region" description="C3H1-type" evidence="5">
    <location>
        <begin position="1198"/>
        <end position="1226"/>
    </location>
</feature>
<feature type="domain" description="C3H1-type" evidence="7">
    <location>
        <begin position="1198"/>
        <end position="1226"/>
    </location>
</feature>
<dbReference type="GO" id="GO:0008270">
    <property type="term" value="F:zinc ion binding"/>
    <property type="evidence" value="ECO:0007669"/>
    <property type="project" value="UniProtKB-KW"/>
</dbReference>
<comment type="caution">
    <text evidence="8">The sequence shown here is derived from an EMBL/GenBank/DDBJ whole genome shotgun (WGS) entry which is preliminary data.</text>
</comment>
<dbReference type="Proteomes" id="UP000604825">
    <property type="component" value="Unassembled WGS sequence"/>
</dbReference>
<feature type="domain" description="C3H1-type" evidence="7">
    <location>
        <begin position="1405"/>
        <end position="1433"/>
    </location>
</feature>
<dbReference type="Gene3D" id="4.10.1000.10">
    <property type="entry name" value="Zinc finger, CCCH-type"/>
    <property type="match status" value="2"/>
</dbReference>
<feature type="compositionally biased region" description="Acidic residues" evidence="6">
    <location>
        <begin position="651"/>
        <end position="662"/>
    </location>
</feature>
<feature type="region of interest" description="Disordered" evidence="6">
    <location>
        <begin position="1"/>
        <end position="95"/>
    </location>
</feature>